<proteinExistence type="predicted"/>
<dbReference type="Pfam" id="PF06262">
    <property type="entry name" value="Zincin_1"/>
    <property type="match status" value="1"/>
</dbReference>
<organism evidence="1 2">
    <name type="scientific">Corynebacterium tapiri</name>
    <dbReference type="NCBI Taxonomy" id="1448266"/>
    <lineage>
        <taxon>Bacteria</taxon>
        <taxon>Bacillati</taxon>
        <taxon>Actinomycetota</taxon>
        <taxon>Actinomycetes</taxon>
        <taxon>Mycobacteriales</taxon>
        <taxon>Corynebacteriaceae</taxon>
        <taxon>Corynebacterium</taxon>
    </lineage>
</organism>
<name>A0A5C4U1F8_9CORY</name>
<evidence type="ECO:0000313" key="2">
    <source>
        <dbReference type="Proteomes" id="UP000312032"/>
    </source>
</evidence>
<reference evidence="1 2" key="1">
    <citation type="submission" date="2019-06" db="EMBL/GenBank/DDBJ databases">
        <authorList>
            <person name="Li J."/>
        </authorList>
    </citation>
    <scope>NUCLEOTIDE SEQUENCE [LARGE SCALE GENOMIC DNA]</scope>
    <source>
        <strain evidence="1 2">LMG 28165</strain>
    </source>
</reference>
<comment type="caution">
    <text evidence="1">The sequence shown here is derived from an EMBL/GenBank/DDBJ whole genome shotgun (WGS) entry which is preliminary data.</text>
</comment>
<dbReference type="OrthoDB" id="9806895at2"/>
<keyword evidence="2" id="KW-1185">Reference proteome</keyword>
<gene>
    <name evidence="1" type="ORF">FHE74_09585</name>
</gene>
<dbReference type="InterPro" id="IPR038555">
    <property type="entry name" value="Zincin_1_sf"/>
</dbReference>
<dbReference type="InterPro" id="IPR010428">
    <property type="entry name" value="Zincin_1"/>
</dbReference>
<accession>A0A5C4U1F8</accession>
<dbReference type="Gene3D" id="3.30.2010.20">
    <property type="match status" value="1"/>
</dbReference>
<dbReference type="Proteomes" id="UP000312032">
    <property type="component" value="Unassembled WGS sequence"/>
</dbReference>
<evidence type="ECO:0000313" key="1">
    <source>
        <dbReference type="EMBL" id="TNL95601.1"/>
    </source>
</evidence>
<dbReference type="AlphaFoldDB" id="A0A5C4U1F8"/>
<sequence>MAYSVSEERFDSLVDDALASIPDALADHLGNVVILVRERNEEHHDLLGFYVGVPLTERTHDHTGYLPDTIFIYKAALEDMCFSEEQLAHEVKVTVMHEVAHYFGIEEDRLHELGWG</sequence>
<dbReference type="RefSeq" id="WP_139466292.1">
    <property type="nucleotide sequence ID" value="NZ_VDHJ01000014.1"/>
</dbReference>
<dbReference type="EMBL" id="VDHJ01000014">
    <property type="protein sequence ID" value="TNL95601.1"/>
    <property type="molecule type" value="Genomic_DNA"/>
</dbReference>
<protein>
    <submittedName>
        <fullName evidence="1">Metallopeptidase family protein</fullName>
    </submittedName>
</protein>
<dbReference type="SUPFAM" id="SSF55486">
    <property type="entry name" value="Metalloproteases ('zincins'), catalytic domain"/>
    <property type="match status" value="1"/>
</dbReference>
<dbReference type="CDD" id="cd12952">
    <property type="entry name" value="MMP_ACEL2062"/>
    <property type="match status" value="1"/>
</dbReference>